<organism evidence="1">
    <name type="scientific">anaerobic digester metagenome</name>
    <dbReference type="NCBI Taxonomy" id="1263854"/>
    <lineage>
        <taxon>unclassified sequences</taxon>
        <taxon>metagenomes</taxon>
        <taxon>ecological metagenomes</taxon>
    </lineage>
</organism>
<protein>
    <submittedName>
        <fullName evidence="1">Uncharacterized protein</fullName>
    </submittedName>
</protein>
<dbReference type="InterPro" id="IPR038690">
    <property type="entry name" value="NusG_2_sf"/>
</dbReference>
<dbReference type="Gene3D" id="2.60.320.10">
    <property type="entry name" value="N-utilization substance G protein NusG, insert domain"/>
    <property type="match status" value="1"/>
</dbReference>
<dbReference type="Pfam" id="PF07009">
    <property type="entry name" value="NusG_II"/>
    <property type="match status" value="1"/>
</dbReference>
<reference evidence="1" key="1">
    <citation type="submission" date="2019-03" db="EMBL/GenBank/DDBJ databases">
        <authorList>
            <person name="Hao L."/>
        </authorList>
    </citation>
    <scope>NUCLEOTIDE SEQUENCE</scope>
</reference>
<dbReference type="AlphaFoldDB" id="A0A485M533"/>
<accession>A0A485M533</accession>
<sequence>MGKRTRMRLRLFDLVLIAALLFLAGFWWALGLSGSRDPAWVQVYTAQGLYREAPLTEDGDVRVPGPLGESLVEIRSGKASMAWSPCPNKLCMHMGAASRPGDSIVCVPNRVSVVIRSTRSDTDAVSY</sequence>
<name>A0A485M533_9ZZZZ</name>
<dbReference type="EMBL" id="CAADRM010000132">
    <property type="protein sequence ID" value="VFU17374.1"/>
    <property type="molecule type" value="Genomic_DNA"/>
</dbReference>
<dbReference type="CDD" id="cd09910">
    <property type="entry name" value="NGN-insert_like"/>
    <property type="match status" value="1"/>
</dbReference>
<proteinExistence type="predicted"/>
<evidence type="ECO:0000313" key="1">
    <source>
        <dbReference type="EMBL" id="VFU17374.1"/>
    </source>
</evidence>
<gene>
    <name evidence="1" type="ORF">SCFA_660042</name>
</gene>